<dbReference type="CDD" id="cd02440">
    <property type="entry name" value="AdoMet_MTases"/>
    <property type="match status" value="1"/>
</dbReference>
<reference evidence="9 10" key="1">
    <citation type="submission" date="2022-03" db="EMBL/GenBank/DDBJ databases">
        <title>Genomic signatures underlying metal tolerance in selected Arctic bacterial isolates.</title>
        <authorList>
            <person name="Thomas F.A."/>
            <person name="Venkatachalam S."/>
            <person name="Krishnan K.P."/>
        </authorList>
    </citation>
    <scope>NUCLEOTIDE SEQUENCE [LARGE SCALE GENOMIC DNA]</scope>
    <source>
        <strain evidence="9 10">HM116</strain>
    </source>
</reference>
<dbReference type="Proteomes" id="UP001320609">
    <property type="component" value="Unassembled WGS sequence"/>
</dbReference>
<name>A0ABS9S9R9_9GAMM</name>
<accession>A0ABS9S9R9</accession>
<evidence type="ECO:0000256" key="4">
    <source>
        <dbReference type="ARBA" id="ARBA00022691"/>
    </source>
</evidence>
<feature type="domain" description="Type II methyltransferase M.TaqI-like" evidence="8">
    <location>
        <begin position="99"/>
        <end position="223"/>
    </location>
</feature>
<dbReference type="EC" id="2.1.1.72" evidence="1"/>
<comment type="catalytic activity">
    <reaction evidence="7">
        <text>a 2'-deoxyadenosine in DNA + S-adenosyl-L-methionine = an N(6)-methyl-2'-deoxyadenosine in DNA + S-adenosyl-L-homocysteine + H(+)</text>
        <dbReference type="Rhea" id="RHEA:15197"/>
        <dbReference type="Rhea" id="RHEA-COMP:12418"/>
        <dbReference type="Rhea" id="RHEA-COMP:12419"/>
        <dbReference type="ChEBI" id="CHEBI:15378"/>
        <dbReference type="ChEBI" id="CHEBI:57856"/>
        <dbReference type="ChEBI" id="CHEBI:59789"/>
        <dbReference type="ChEBI" id="CHEBI:90615"/>
        <dbReference type="ChEBI" id="CHEBI:90616"/>
        <dbReference type="EC" id="2.1.1.72"/>
    </reaction>
</comment>
<dbReference type="GO" id="GO:0008168">
    <property type="term" value="F:methyltransferase activity"/>
    <property type="evidence" value="ECO:0007669"/>
    <property type="project" value="UniProtKB-KW"/>
</dbReference>
<dbReference type="Gene3D" id="3.40.50.150">
    <property type="entry name" value="Vaccinia Virus protein VP39"/>
    <property type="match status" value="1"/>
</dbReference>
<organism evidence="9 10">
    <name type="scientific">Vreelandella neptunia</name>
    <dbReference type="NCBI Taxonomy" id="115551"/>
    <lineage>
        <taxon>Bacteria</taxon>
        <taxon>Pseudomonadati</taxon>
        <taxon>Pseudomonadota</taxon>
        <taxon>Gammaproteobacteria</taxon>
        <taxon>Oceanospirillales</taxon>
        <taxon>Halomonadaceae</taxon>
        <taxon>Vreelandella</taxon>
    </lineage>
</organism>
<evidence type="ECO:0000256" key="6">
    <source>
        <dbReference type="ARBA" id="ARBA00023125"/>
    </source>
</evidence>
<evidence type="ECO:0000256" key="3">
    <source>
        <dbReference type="ARBA" id="ARBA00022679"/>
    </source>
</evidence>
<dbReference type="InterPro" id="IPR050953">
    <property type="entry name" value="N4_N6_ade-DNA_methylase"/>
</dbReference>
<keyword evidence="6" id="KW-0238">DNA-binding</keyword>
<dbReference type="GO" id="GO:0032259">
    <property type="term" value="P:methylation"/>
    <property type="evidence" value="ECO:0007669"/>
    <property type="project" value="UniProtKB-KW"/>
</dbReference>
<keyword evidence="10" id="KW-1185">Reference proteome</keyword>
<evidence type="ECO:0000313" key="9">
    <source>
        <dbReference type="EMBL" id="MCH4812862.1"/>
    </source>
</evidence>
<dbReference type="PANTHER" id="PTHR33841">
    <property type="entry name" value="DNA METHYLTRANSFERASE YEEA-RELATED"/>
    <property type="match status" value="1"/>
</dbReference>
<evidence type="ECO:0000256" key="1">
    <source>
        <dbReference type="ARBA" id="ARBA00011900"/>
    </source>
</evidence>
<keyword evidence="4" id="KW-0949">S-adenosyl-L-methionine</keyword>
<keyword evidence="5" id="KW-0680">Restriction system</keyword>
<evidence type="ECO:0000256" key="5">
    <source>
        <dbReference type="ARBA" id="ARBA00022747"/>
    </source>
</evidence>
<dbReference type="InterPro" id="IPR029063">
    <property type="entry name" value="SAM-dependent_MTases_sf"/>
</dbReference>
<dbReference type="PANTHER" id="PTHR33841:SF6">
    <property type="entry name" value="TYPE II METHYLTRANSFERASE M.HINDII"/>
    <property type="match status" value="1"/>
</dbReference>
<dbReference type="SUPFAM" id="SSF53335">
    <property type="entry name" value="S-adenosyl-L-methionine-dependent methyltransferases"/>
    <property type="match status" value="1"/>
</dbReference>
<dbReference type="EMBL" id="JAKVTW010000013">
    <property type="protein sequence ID" value="MCH4812862.1"/>
    <property type="molecule type" value="Genomic_DNA"/>
</dbReference>
<dbReference type="InterPro" id="IPR011639">
    <property type="entry name" value="MethylTrfase_TaqI-like_dom"/>
</dbReference>
<dbReference type="PRINTS" id="PR00507">
    <property type="entry name" value="N12N6MTFRASE"/>
</dbReference>
<dbReference type="Pfam" id="PF07669">
    <property type="entry name" value="Eco57I"/>
    <property type="match status" value="1"/>
</dbReference>
<keyword evidence="3" id="KW-0808">Transferase</keyword>
<dbReference type="RefSeq" id="WP_240719156.1">
    <property type="nucleotide sequence ID" value="NZ_JAKVTW010000013.1"/>
</dbReference>
<evidence type="ECO:0000256" key="7">
    <source>
        <dbReference type="ARBA" id="ARBA00047942"/>
    </source>
</evidence>
<gene>
    <name evidence="9" type="ORF">MLE19_16120</name>
</gene>
<keyword evidence="2 9" id="KW-0489">Methyltransferase</keyword>
<evidence type="ECO:0000313" key="10">
    <source>
        <dbReference type="Proteomes" id="UP001320609"/>
    </source>
</evidence>
<protein>
    <recommendedName>
        <fullName evidence="1">site-specific DNA-methyltransferase (adenine-specific)</fullName>
        <ecNumber evidence="1">2.1.1.72</ecNumber>
    </recommendedName>
</protein>
<proteinExistence type="predicted"/>
<comment type="caution">
    <text evidence="9">The sequence shown here is derived from an EMBL/GenBank/DDBJ whole genome shotgun (WGS) entry which is preliminary data.</text>
</comment>
<evidence type="ECO:0000256" key="2">
    <source>
        <dbReference type="ARBA" id="ARBA00022603"/>
    </source>
</evidence>
<evidence type="ECO:0000259" key="8">
    <source>
        <dbReference type="Pfam" id="PF07669"/>
    </source>
</evidence>
<sequence length="496" mass="56425">MIKSTVLAQVEYLNSKSDKDRKEIGQYFTGAPVSNYMASLFDEDTIPDEVSILDAGAGAGILTISTALYCIDKGKKSVHAVLYEIDDNALEILKTSMEDLKGFIEAQDGQFTYEIRNKDFVLDRPDQKGESYDISCINPPYFKYNSKSSPYAFATTDLYKGNPNIYASFMAVVIKSLKPKGQMVAIVPRSFLNGLYFKGFRQFMFQNTSLNKVHIFRSRNQVFKELAVLQENIICHYSKERQGEQVRVSVSNGHADFEHTDTNHYPTHIIIDETNDAGFIRVPDSREDAELLEFVESMESSFVGNGYIINTGPVVSHRVTEHITEADDLDNTVPLLKMHNVKLFRTEWTGTKKKDSRLRLFDGHSKMTTKNQRFIVLKRFTSKEEARRLVAGIYSPKFNTGEVVAFENHLNLVSHHTDELTEVEANGLALLLNSTVIDRYFRCISGNTQVNATEVRLLKMPSRADIRKLGEHYNEGEAISQLQVDEIVNKQLKYRR</sequence>